<accession>A0A2P4WWH1</accession>
<dbReference type="EMBL" id="NCKW01020591">
    <property type="protein sequence ID" value="POM57650.1"/>
    <property type="molecule type" value="Genomic_DNA"/>
</dbReference>
<keyword evidence="1" id="KW-1133">Transmembrane helix</keyword>
<keyword evidence="1" id="KW-0472">Membrane</keyword>
<keyword evidence="1" id="KW-0812">Transmembrane</keyword>
<evidence type="ECO:0000313" key="3">
    <source>
        <dbReference type="Proteomes" id="UP000237271"/>
    </source>
</evidence>
<feature type="transmembrane region" description="Helical" evidence="1">
    <location>
        <begin position="21"/>
        <end position="43"/>
    </location>
</feature>
<protein>
    <recommendedName>
        <fullName evidence="4">Transmembrane protein</fullName>
    </recommendedName>
</protein>
<organism evidence="2 3">
    <name type="scientific">Phytophthora palmivora</name>
    <dbReference type="NCBI Taxonomy" id="4796"/>
    <lineage>
        <taxon>Eukaryota</taxon>
        <taxon>Sar</taxon>
        <taxon>Stramenopiles</taxon>
        <taxon>Oomycota</taxon>
        <taxon>Peronosporomycetes</taxon>
        <taxon>Peronosporales</taxon>
        <taxon>Peronosporaceae</taxon>
        <taxon>Phytophthora</taxon>
    </lineage>
</organism>
<reference evidence="2 3" key="1">
    <citation type="journal article" date="2017" name="Genome Biol. Evol.">
        <title>Phytophthora megakarya and P. palmivora, closely related causal agents of cacao black pod rot, underwent increases in genome sizes and gene numbers by different mechanisms.</title>
        <authorList>
            <person name="Ali S.S."/>
            <person name="Shao J."/>
            <person name="Lary D.J."/>
            <person name="Kronmiller B."/>
            <person name="Shen D."/>
            <person name="Strem M.D."/>
            <person name="Amoako-Attah I."/>
            <person name="Akrofi A.Y."/>
            <person name="Begoude B.A."/>
            <person name="Ten Hoopen G.M."/>
            <person name="Coulibaly K."/>
            <person name="Kebe B.I."/>
            <person name="Melnick R.L."/>
            <person name="Guiltinan M.J."/>
            <person name="Tyler B.M."/>
            <person name="Meinhardt L.W."/>
            <person name="Bailey B.A."/>
        </authorList>
    </citation>
    <scope>NUCLEOTIDE SEQUENCE [LARGE SCALE GENOMIC DNA]</scope>
    <source>
        <strain evidence="3">sbr112.9</strain>
    </source>
</reference>
<proteinExistence type="predicted"/>
<sequence length="99" mass="10954">MPPPPAKSIVHFVTDNSGWTFNLITTHLLWWIVGFPIGLKYGYSSTAYNTKGGLPSGPEGSGAYIVTLFVCALCTLIYFVRLVSYFDWLSPPAPKEHTE</sequence>
<gene>
    <name evidence="2" type="ORF">PHPALM_37806</name>
</gene>
<dbReference type="AlphaFoldDB" id="A0A2P4WWH1"/>
<evidence type="ECO:0000313" key="2">
    <source>
        <dbReference type="EMBL" id="POM57650.1"/>
    </source>
</evidence>
<feature type="transmembrane region" description="Helical" evidence="1">
    <location>
        <begin position="63"/>
        <end position="80"/>
    </location>
</feature>
<dbReference type="OrthoDB" id="67573at2759"/>
<keyword evidence="3" id="KW-1185">Reference proteome</keyword>
<evidence type="ECO:0008006" key="4">
    <source>
        <dbReference type="Google" id="ProtNLM"/>
    </source>
</evidence>
<comment type="caution">
    <text evidence="2">The sequence shown here is derived from an EMBL/GenBank/DDBJ whole genome shotgun (WGS) entry which is preliminary data.</text>
</comment>
<evidence type="ECO:0000256" key="1">
    <source>
        <dbReference type="SAM" id="Phobius"/>
    </source>
</evidence>
<dbReference type="Proteomes" id="UP000237271">
    <property type="component" value="Unassembled WGS sequence"/>
</dbReference>
<name>A0A2P4WWH1_9STRA</name>